<keyword evidence="5" id="KW-1185">Reference proteome</keyword>
<dbReference type="GO" id="GO:0051287">
    <property type="term" value="F:NAD binding"/>
    <property type="evidence" value="ECO:0007669"/>
    <property type="project" value="InterPro"/>
</dbReference>
<gene>
    <name evidence="4" type="ORF">C8D95_11318</name>
</gene>
<proteinExistence type="predicted"/>
<reference evidence="4 5" key="1">
    <citation type="submission" date="2018-05" db="EMBL/GenBank/DDBJ databases">
        <title>Genomic Encyclopedia of Type Strains, Phase IV (KMG-IV): sequencing the most valuable type-strain genomes for metagenomic binning, comparative biology and taxonomic classification.</title>
        <authorList>
            <person name="Goeker M."/>
        </authorList>
    </citation>
    <scope>NUCLEOTIDE SEQUENCE [LARGE SCALE GENOMIC DNA]</scope>
    <source>
        <strain evidence="4 5">DSM 103371</strain>
    </source>
</reference>
<dbReference type="OrthoDB" id="9787219at2"/>
<dbReference type="PANTHER" id="PTHR43333">
    <property type="entry name" value="2-HACID_DH_C DOMAIN-CONTAINING PROTEIN"/>
    <property type="match status" value="1"/>
</dbReference>
<dbReference type="InterPro" id="IPR006140">
    <property type="entry name" value="D-isomer_DH_NAD-bd"/>
</dbReference>
<evidence type="ECO:0000256" key="2">
    <source>
        <dbReference type="ARBA" id="ARBA00023027"/>
    </source>
</evidence>
<organism evidence="4 5">
    <name type="scientific">Silicimonas algicola</name>
    <dbReference type="NCBI Taxonomy" id="1826607"/>
    <lineage>
        <taxon>Bacteria</taxon>
        <taxon>Pseudomonadati</taxon>
        <taxon>Pseudomonadota</taxon>
        <taxon>Alphaproteobacteria</taxon>
        <taxon>Rhodobacterales</taxon>
        <taxon>Paracoccaceae</taxon>
    </lineage>
</organism>
<dbReference type="EMBL" id="QGGV01000013">
    <property type="protein sequence ID" value="PWK53493.1"/>
    <property type="molecule type" value="Genomic_DNA"/>
</dbReference>
<dbReference type="GO" id="GO:0016491">
    <property type="term" value="F:oxidoreductase activity"/>
    <property type="evidence" value="ECO:0007669"/>
    <property type="project" value="UniProtKB-KW"/>
</dbReference>
<protein>
    <submittedName>
        <fullName evidence="4">Phosphoglycerate dehydrogenase-like enzyme</fullName>
    </submittedName>
</protein>
<evidence type="ECO:0000256" key="1">
    <source>
        <dbReference type="ARBA" id="ARBA00023002"/>
    </source>
</evidence>
<dbReference type="InterPro" id="IPR036291">
    <property type="entry name" value="NAD(P)-bd_dom_sf"/>
</dbReference>
<feature type="domain" description="D-isomer specific 2-hydroxyacid dehydrogenase NAD-binding" evidence="3">
    <location>
        <begin position="107"/>
        <end position="275"/>
    </location>
</feature>
<name>A0A316FYJ4_9RHOB</name>
<dbReference type="SUPFAM" id="SSF51735">
    <property type="entry name" value="NAD(P)-binding Rossmann-fold domains"/>
    <property type="match status" value="1"/>
</dbReference>
<evidence type="ECO:0000313" key="4">
    <source>
        <dbReference type="EMBL" id="PWK53493.1"/>
    </source>
</evidence>
<accession>A0A316FYJ4</accession>
<dbReference type="Proteomes" id="UP000245390">
    <property type="component" value="Unassembled WGS sequence"/>
</dbReference>
<dbReference type="AlphaFoldDB" id="A0A316FYJ4"/>
<dbReference type="Pfam" id="PF02826">
    <property type="entry name" value="2-Hacid_dh_C"/>
    <property type="match status" value="1"/>
</dbReference>
<keyword evidence="1" id="KW-0560">Oxidoreductase</keyword>
<dbReference type="KEGG" id="salo:EF888_15555"/>
<comment type="caution">
    <text evidence="4">The sequence shown here is derived from an EMBL/GenBank/DDBJ whole genome shotgun (WGS) entry which is preliminary data.</text>
</comment>
<keyword evidence="2" id="KW-0520">NAD</keyword>
<evidence type="ECO:0000259" key="3">
    <source>
        <dbReference type="Pfam" id="PF02826"/>
    </source>
</evidence>
<dbReference type="RefSeq" id="WP_109760965.1">
    <property type="nucleotide sequence ID" value="NZ_CP034588.1"/>
</dbReference>
<evidence type="ECO:0000313" key="5">
    <source>
        <dbReference type="Proteomes" id="UP000245390"/>
    </source>
</evidence>
<sequence length="314" mass="34059">MKPPLHVAHQFDDAAHCWLRSHLPDGTPLDRLSPDAPWDVPEGTTVLLVGNGKLRSLTREKPQWAADLSWVHVRPTGIDAAPEWLFDVPVLTISRGAAATAIAEYVLAAMLQAEKRLPDIQVKQASEWAPRQVGALAGKSLGLFGFGEIGQAVASLAQAFGMTVRATRRRAVSSGSAVELVSLPELCALSDHLVLCAPLTEETRNLFDKTTFSQCRPGQHFVNVARGGLVVPEALREALDGPVARATLDVWTEEPPPDGHWVYTHPRVCLTPHCSSSGPSTTLRLQQILENNLGAWLAGRVEDMTGKVARDGRY</sequence>
<dbReference type="PANTHER" id="PTHR43333:SF1">
    <property type="entry name" value="D-ISOMER SPECIFIC 2-HYDROXYACID DEHYDROGENASE NAD-BINDING DOMAIN-CONTAINING PROTEIN"/>
    <property type="match status" value="1"/>
</dbReference>
<dbReference type="Gene3D" id="3.40.50.720">
    <property type="entry name" value="NAD(P)-binding Rossmann-like Domain"/>
    <property type="match status" value="2"/>
</dbReference>